<comment type="caution">
    <text evidence="1">The sequence shown here is derived from an EMBL/GenBank/DDBJ whole genome shotgun (WGS) entry which is preliminary data.</text>
</comment>
<accession>A0A9W8Q226</accession>
<sequence length="136" mass="15685">MEEACFSFAEKNLPEVFEDPDKEWDCPEAVELNAWVAVFFQRDNFRRLDDLSQYIGNEHNLGDLLESMKQIRHAAVHRHRVTVTSIKIFVQDAIAFCRILNLKDGTCLKELYAIWGAASLQIDEVYKSRACPPPEP</sequence>
<organism evidence="1 2">
    <name type="scientific">Fusarium irregulare</name>
    <dbReference type="NCBI Taxonomy" id="2494466"/>
    <lineage>
        <taxon>Eukaryota</taxon>
        <taxon>Fungi</taxon>
        <taxon>Dikarya</taxon>
        <taxon>Ascomycota</taxon>
        <taxon>Pezizomycotina</taxon>
        <taxon>Sordariomycetes</taxon>
        <taxon>Hypocreomycetidae</taxon>
        <taxon>Hypocreales</taxon>
        <taxon>Nectriaceae</taxon>
        <taxon>Fusarium</taxon>
        <taxon>Fusarium incarnatum-equiseti species complex</taxon>
    </lineage>
</organism>
<gene>
    <name evidence="1" type="ORF">NW766_000659</name>
</gene>
<dbReference type="Proteomes" id="UP001152130">
    <property type="component" value="Unassembled WGS sequence"/>
</dbReference>
<evidence type="ECO:0000313" key="2">
    <source>
        <dbReference type="Proteomes" id="UP001152130"/>
    </source>
</evidence>
<name>A0A9W8Q226_9HYPO</name>
<evidence type="ECO:0000313" key="1">
    <source>
        <dbReference type="EMBL" id="KAJ4024423.1"/>
    </source>
</evidence>
<keyword evidence="2" id="KW-1185">Reference proteome</keyword>
<reference evidence="1" key="1">
    <citation type="submission" date="2022-10" db="EMBL/GenBank/DDBJ databases">
        <title>Fusarium specimens isolated from Avocado Roots.</title>
        <authorList>
            <person name="Stajich J."/>
            <person name="Roper C."/>
            <person name="Heimlech-Rivalta G."/>
        </authorList>
    </citation>
    <scope>NUCLEOTIDE SEQUENCE</scope>
    <source>
        <strain evidence="1">CF00143</strain>
    </source>
</reference>
<dbReference type="AlphaFoldDB" id="A0A9W8Q226"/>
<proteinExistence type="predicted"/>
<protein>
    <submittedName>
        <fullName evidence="1">Uncharacterized protein</fullName>
    </submittedName>
</protein>
<dbReference type="EMBL" id="JAPDHF010000001">
    <property type="protein sequence ID" value="KAJ4024423.1"/>
    <property type="molecule type" value="Genomic_DNA"/>
</dbReference>
<dbReference type="OrthoDB" id="5324651at2759"/>